<evidence type="ECO:0000313" key="2">
    <source>
        <dbReference type="Proteomes" id="UP000607559"/>
    </source>
</evidence>
<dbReference type="Proteomes" id="UP000607559">
    <property type="component" value="Unassembled WGS sequence"/>
</dbReference>
<dbReference type="PANTHER" id="PTHR10151">
    <property type="entry name" value="ECTONUCLEOTIDE PYROPHOSPHATASE/PHOSPHODIESTERASE"/>
    <property type="match status" value="1"/>
</dbReference>
<keyword evidence="2" id="KW-1185">Reference proteome</keyword>
<dbReference type="SUPFAM" id="SSF53649">
    <property type="entry name" value="Alkaline phosphatase-like"/>
    <property type="match status" value="1"/>
</dbReference>
<dbReference type="Gene3D" id="3.30.1360.110">
    <property type="entry name" value="Domain 2, Phosphonoacetate Hydrolase"/>
    <property type="match status" value="1"/>
</dbReference>
<dbReference type="EMBL" id="BMJC01000001">
    <property type="protein sequence ID" value="GGA84608.1"/>
    <property type="molecule type" value="Genomic_DNA"/>
</dbReference>
<dbReference type="GO" id="GO:0016787">
    <property type="term" value="F:hydrolase activity"/>
    <property type="evidence" value="ECO:0007669"/>
    <property type="project" value="UniProtKB-ARBA"/>
</dbReference>
<name>A0A8J2XQF0_9BACT</name>
<dbReference type="InterPro" id="IPR017850">
    <property type="entry name" value="Alkaline_phosphatase_core_sf"/>
</dbReference>
<dbReference type="InterPro" id="IPR002591">
    <property type="entry name" value="Phosphodiest/P_Trfase"/>
</dbReference>
<organism evidence="1 2">
    <name type="scientific">Puia dinghuensis</name>
    <dbReference type="NCBI Taxonomy" id="1792502"/>
    <lineage>
        <taxon>Bacteria</taxon>
        <taxon>Pseudomonadati</taxon>
        <taxon>Bacteroidota</taxon>
        <taxon>Chitinophagia</taxon>
        <taxon>Chitinophagales</taxon>
        <taxon>Chitinophagaceae</taxon>
        <taxon>Puia</taxon>
    </lineage>
</organism>
<proteinExistence type="predicted"/>
<reference evidence="1" key="1">
    <citation type="journal article" date="2014" name="Int. J. Syst. Evol. Microbiol.">
        <title>Complete genome sequence of Corynebacterium casei LMG S-19264T (=DSM 44701T), isolated from a smear-ripened cheese.</title>
        <authorList>
            <consortium name="US DOE Joint Genome Institute (JGI-PGF)"/>
            <person name="Walter F."/>
            <person name="Albersmeier A."/>
            <person name="Kalinowski J."/>
            <person name="Ruckert C."/>
        </authorList>
    </citation>
    <scope>NUCLEOTIDE SEQUENCE</scope>
    <source>
        <strain evidence="1">CGMCC 1.15448</strain>
    </source>
</reference>
<evidence type="ECO:0008006" key="3">
    <source>
        <dbReference type="Google" id="ProtNLM"/>
    </source>
</evidence>
<comment type="caution">
    <text evidence="1">The sequence shown here is derived from an EMBL/GenBank/DDBJ whole genome shotgun (WGS) entry which is preliminary data.</text>
</comment>
<dbReference type="Gene3D" id="3.40.720.10">
    <property type="entry name" value="Alkaline Phosphatase, subunit A"/>
    <property type="match status" value="1"/>
</dbReference>
<evidence type="ECO:0000313" key="1">
    <source>
        <dbReference type="EMBL" id="GGA84608.1"/>
    </source>
</evidence>
<accession>A0A8J2XQF0</accession>
<gene>
    <name evidence="1" type="ORF">GCM10011511_04570</name>
</gene>
<dbReference type="PANTHER" id="PTHR10151:SF120">
    <property type="entry name" value="BIS(5'-ADENOSYL)-TRIPHOSPHATASE"/>
    <property type="match status" value="1"/>
</dbReference>
<sequence length="360" mass="40515">MDGFGEEYYRNSEMPTLNAMEKKGLYKVVPSLMPSVTNVNNAAIITGETAEKNGITGNVFLDPATGKEEYTEDPKQLLAPTIFERARKVGIKSILFSCKTKTVQLLSEGAGETMCWETASPEWIRRIGERPDIYSREVNYWIMEAALYSIRHDPDLGLIYIHTTDYPMHAWAPESQESKEHLHKMDGYLAQLIQAAPDAAILITADHTVKHKTLCWDFEKVCAARGAAIKAAVSPEKDRYYKHHLGMGGSAYIYLNEPKDSSKVRNILLGLKGVEAVISKAEAVKRYHLMPDRIGDLMVLGDSTTVFGHLENSESEILPDTYRSHGSTYEAHVPLFIYNARHTPSPDYFTDNYKLASWLF</sequence>
<protein>
    <recommendedName>
        <fullName evidence="3">Nucleotide pyrophosphatase</fullName>
    </recommendedName>
</protein>
<reference evidence="1" key="2">
    <citation type="submission" date="2020-09" db="EMBL/GenBank/DDBJ databases">
        <authorList>
            <person name="Sun Q."/>
            <person name="Zhou Y."/>
        </authorList>
    </citation>
    <scope>NUCLEOTIDE SEQUENCE</scope>
    <source>
        <strain evidence="1">CGMCC 1.15448</strain>
    </source>
</reference>
<dbReference type="Pfam" id="PF01663">
    <property type="entry name" value="Phosphodiest"/>
    <property type="match status" value="1"/>
</dbReference>
<dbReference type="InterPro" id="IPR023116">
    <property type="entry name" value="Phosphonoacetate_hydro_insert"/>
</dbReference>
<dbReference type="AlphaFoldDB" id="A0A8J2XQF0"/>